<evidence type="ECO:0000256" key="2">
    <source>
        <dbReference type="SAM" id="Phobius"/>
    </source>
</evidence>
<dbReference type="VEuPathDB" id="GiardiaDB:QR46_1551"/>
<feature type="compositionally biased region" description="Basic residues" evidence="1">
    <location>
        <begin position="409"/>
        <end position="429"/>
    </location>
</feature>
<evidence type="ECO:0000259" key="3">
    <source>
        <dbReference type="PROSITE" id="PS51154"/>
    </source>
</evidence>
<dbReference type="PROSITE" id="PS51154">
    <property type="entry name" value="MACRO"/>
    <property type="match status" value="1"/>
</dbReference>
<keyword evidence="2" id="KW-1133">Transmembrane helix</keyword>
<reference evidence="4 5" key="1">
    <citation type="journal article" date="2015" name="Mol. Biochem. Parasitol.">
        <title>Identification of polymorphic genes for use in assemblage B genotyping assays through comparative genomics of multiple assemblage B Giardia duodenalis isolates.</title>
        <authorList>
            <person name="Wielinga C."/>
            <person name="Thompson R.C."/>
            <person name="Monis P."/>
            <person name="Ryan U."/>
        </authorList>
    </citation>
    <scope>NUCLEOTIDE SEQUENCE [LARGE SCALE GENOMIC DNA]</scope>
    <source>
        <strain evidence="4 5">BAH15c1</strain>
    </source>
</reference>
<dbReference type="SUPFAM" id="SSF52949">
    <property type="entry name" value="Macro domain-like"/>
    <property type="match status" value="1"/>
</dbReference>
<protein>
    <submittedName>
        <fullName evidence="4">Protein LRP16/ Macro domain family</fullName>
    </submittedName>
</protein>
<dbReference type="InterPro" id="IPR043472">
    <property type="entry name" value="Macro_dom-like"/>
</dbReference>
<evidence type="ECO:0000256" key="1">
    <source>
        <dbReference type="SAM" id="MobiDB-lite"/>
    </source>
</evidence>
<feature type="domain" description="Macro" evidence="3">
    <location>
        <begin position="181"/>
        <end position="379"/>
    </location>
</feature>
<evidence type="ECO:0000313" key="5">
    <source>
        <dbReference type="Proteomes" id="UP000070089"/>
    </source>
</evidence>
<dbReference type="Gene3D" id="3.40.220.10">
    <property type="entry name" value="Leucine Aminopeptidase, subunit E, domain 1"/>
    <property type="match status" value="1"/>
</dbReference>
<keyword evidence="2" id="KW-0812">Transmembrane</keyword>
<name>A0A132NWH9_GIAIN</name>
<gene>
    <name evidence="4" type="ORF">QR46_1551</name>
</gene>
<sequence length="429" mass="47815">MQCHTRSRGTKTPGHRLSPGTSKRRMCTDMRQCSWLLWSLAFNSPSFHYILSIILLYDAQLLLGKMAESTVPEATAQSPQGEAPMVQLTAGVDYSMEVEVNQAFANAQAEQQQQQIHMDELPEKKLSHWDNLPVLLRRTLMDSGNVLWSEAVKALTRAAKLPPLYQPMHSYAKTANLGSLVNIPKPNNEINKRVCVVQGDLTALRTEAYIVPVSSSLSGADGSEVNALVHAKAGPQLHTELKRVGATLRTGEACLTRAYNIGADDPDEETGLLYPMFLLHTLTPKTEDAAALKSCYERTLYIALSEELRTIATPILAGVPYPRAGMEYYPLVGSIHVMLSVLRSWLDRQDVRDRVDLFIICCATDRETHIMQELMPLYFPRDYESEEDDMLNDPPPPPVEEAPPPTQGKKSRKGSKQGSRKSSKSKKKR</sequence>
<dbReference type="PANTHER" id="PTHR11106">
    <property type="entry name" value="GANGLIOSIDE INDUCED DIFFERENTIATION ASSOCIATED PROTEIN 2-RELATED"/>
    <property type="match status" value="1"/>
</dbReference>
<organism evidence="4 5">
    <name type="scientific">Giardia duodenalis assemblage B</name>
    <dbReference type="NCBI Taxonomy" id="1394984"/>
    <lineage>
        <taxon>Eukaryota</taxon>
        <taxon>Metamonada</taxon>
        <taxon>Diplomonadida</taxon>
        <taxon>Hexamitidae</taxon>
        <taxon>Giardiinae</taxon>
        <taxon>Giardia</taxon>
    </lineage>
</organism>
<keyword evidence="2" id="KW-0472">Membrane</keyword>
<feature type="compositionally biased region" description="Pro residues" evidence="1">
    <location>
        <begin position="393"/>
        <end position="406"/>
    </location>
</feature>
<dbReference type="AlphaFoldDB" id="A0A132NWH9"/>
<accession>A0A132NWH9</accession>
<comment type="caution">
    <text evidence="4">The sequence shown here is derived from an EMBL/GenBank/DDBJ whole genome shotgun (WGS) entry which is preliminary data.</text>
</comment>
<dbReference type="Pfam" id="PF01661">
    <property type="entry name" value="Macro"/>
    <property type="match status" value="1"/>
</dbReference>
<dbReference type="OrthoDB" id="6077599at2759"/>
<dbReference type="EMBL" id="JXTI01000032">
    <property type="protein sequence ID" value="KWX14429.1"/>
    <property type="molecule type" value="Genomic_DNA"/>
</dbReference>
<feature type="transmembrane region" description="Helical" evidence="2">
    <location>
        <begin position="35"/>
        <end position="57"/>
    </location>
</feature>
<feature type="region of interest" description="Disordered" evidence="1">
    <location>
        <begin position="385"/>
        <end position="429"/>
    </location>
</feature>
<dbReference type="PANTHER" id="PTHR11106:SF27">
    <property type="entry name" value="MACRO DOMAIN-CONTAINING PROTEIN"/>
    <property type="match status" value="1"/>
</dbReference>
<proteinExistence type="predicted"/>
<evidence type="ECO:0000313" key="4">
    <source>
        <dbReference type="EMBL" id="KWX14429.1"/>
    </source>
</evidence>
<dbReference type="InterPro" id="IPR002589">
    <property type="entry name" value="Macro_dom"/>
</dbReference>
<feature type="region of interest" description="Disordered" evidence="1">
    <location>
        <begin position="1"/>
        <end position="23"/>
    </location>
</feature>
<dbReference type="Proteomes" id="UP000070089">
    <property type="component" value="Unassembled WGS sequence"/>
</dbReference>